<dbReference type="AlphaFoldDB" id="A0AAV6JNJ8"/>
<feature type="transmembrane region" description="Helical" evidence="3">
    <location>
        <begin position="372"/>
        <end position="392"/>
    </location>
</feature>
<evidence type="ECO:0000256" key="2">
    <source>
        <dbReference type="SAM" id="MobiDB-lite"/>
    </source>
</evidence>
<dbReference type="PANTHER" id="PTHR11654">
    <property type="entry name" value="OLIGOPEPTIDE TRANSPORTER-RELATED"/>
    <property type="match status" value="1"/>
</dbReference>
<feature type="transmembrane region" description="Helical" evidence="3">
    <location>
        <begin position="278"/>
        <end position="297"/>
    </location>
</feature>
<dbReference type="InterPro" id="IPR036259">
    <property type="entry name" value="MFS_trans_sf"/>
</dbReference>
<protein>
    <recommendedName>
        <fullName evidence="6">Proton-dependent oligopeptide transport family protein</fullName>
    </recommendedName>
</protein>
<comment type="caution">
    <text evidence="4">The sequence shown here is derived from an EMBL/GenBank/DDBJ whole genome shotgun (WGS) entry which is preliminary data.</text>
</comment>
<feature type="transmembrane region" description="Helical" evidence="3">
    <location>
        <begin position="211"/>
        <end position="229"/>
    </location>
</feature>
<name>A0AAV6JNJ8_9ERIC</name>
<evidence type="ECO:0000313" key="5">
    <source>
        <dbReference type="Proteomes" id="UP000823749"/>
    </source>
</evidence>
<feature type="compositionally biased region" description="Polar residues" evidence="2">
    <location>
        <begin position="99"/>
        <end position="109"/>
    </location>
</feature>
<dbReference type="Proteomes" id="UP000823749">
    <property type="component" value="Chromosome 7"/>
</dbReference>
<gene>
    <name evidence="4" type="ORF">RHGRI_021991</name>
</gene>
<evidence type="ECO:0000256" key="3">
    <source>
        <dbReference type="SAM" id="Phobius"/>
    </source>
</evidence>
<sequence>MPTNTLVCWFIETLGIEKRPIKDYFCLCRGAAVITGHKFITETNTYCLAYTQWFVDIAVVRILITYFTDTLDKDHILPLVVATCNDATTPKIPRDASPEENTNNGSTLAVSPETPCGASPEENTNNGPTPAVSPEIPSGASPEEITNNDPTPAVSPEIPPGASPEENTNNGPTLAVFAEIPRRASPEENTNNGPTPVVSAGRRLMEQCKPLFIMIPMWTSLLVFGLVLSTGDTFFIDQGSILEPTVSIYIIVMMQKMTKYTSSFFSTLLLKHRKTKGITVGIWTAMLVSVFCCYVAWRVEIRRMRVIGEHKICKSQYYEEDVKVPMSILLLAPQFCLLGLTEGIGRKGLDLFFEVQVPDGPMEKYGSALNEAVIGIGSFLNAILVFCFKSWFGDTLNCSRLDKYYQMLMILSFVNLCYYRGFVSNYYSNKNKTKDDHQVEAAGAGVV</sequence>
<feature type="region of interest" description="Disordered" evidence="2">
    <location>
        <begin position="88"/>
        <end position="172"/>
    </location>
</feature>
<keyword evidence="5" id="KW-1185">Reference proteome</keyword>
<comment type="similarity">
    <text evidence="1">Belongs to the major facilitator superfamily. Phosphate:H(+) symporter (TC 2.A.1.9) family.</text>
</comment>
<evidence type="ECO:0008006" key="6">
    <source>
        <dbReference type="Google" id="ProtNLM"/>
    </source>
</evidence>
<evidence type="ECO:0000256" key="1">
    <source>
        <dbReference type="ARBA" id="ARBA00044504"/>
    </source>
</evidence>
<proteinExistence type="inferred from homology"/>
<evidence type="ECO:0000313" key="4">
    <source>
        <dbReference type="EMBL" id="KAG5542303.1"/>
    </source>
</evidence>
<dbReference type="Gene3D" id="1.20.1250.20">
    <property type="entry name" value="MFS general substrate transporter like domains"/>
    <property type="match status" value="1"/>
</dbReference>
<feature type="transmembrane region" description="Helical" evidence="3">
    <location>
        <begin position="404"/>
        <end position="422"/>
    </location>
</feature>
<keyword evidence="3" id="KW-0812">Transmembrane</keyword>
<keyword evidence="3" id="KW-0472">Membrane</keyword>
<accession>A0AAV6JNJ8</accession>
<reference evidence="4" key="1">
    <citation type="submission" date="2020-08" db="EMBL/GenBank/DDBJ databases">
        <title>Plant Genome Project.</title>
        <authorList>
            <person name="Zhang R.-G."/>
        </authorList>
    </citation>
    <scope>NUCLEOTIDE SEQUENCE</scope>
    <source>
        <strain evidence="4">WSP0</strain>
        <tissue evidence="4">Leaf</tissue>
    </source>
</reference>
<organism evidence="4 5">
    <name type="scientific">Rhododendron griersonianum</name>
    <dbReference type="NCBI Taxonomy" id="479676"/>
    <lineage>
        <taxon>Eukaryota</taxon>
        <taxon>Viridiplantae</taxon>
        <taxon>Streptophyta</taxon>
        <taxon>Embryophyta</taxon>
        <taxon>Tracheophyta</taxon>
        <taxon>Spermatophyta</taxon>
        <taxon>Magnoliopsida</taxon>
        <taxon>eudicotyledons</taxon>
        <taxon>Gunneridae</taxon>
        <taxon>Pentapetalae</taxon>
        <taxon>asterids</taxon>
        <taxon>Ericales</taxon>
        <taxon>Ericaceae</taxon>
        <taxon>Ericoideae</taxon>
        <taxon>Rhodoreae</taxon>
        <taxon>Rhododendron</taxon>
    </lineage>
</organism>
<dbReference type="EMBL" id="JACTNZ010000007">
    <property type="protein sequence ID" value="KAG5542303.1"/>
    <property type="molecule type" value="Genomic_DNA"/>
</dbReference>
<keyword evidence="3" id="KW-1133">Transmembrane helix</keyword>